<proteinExistence type="predicted"/>
<dbReference type="Gene3D" id="3.30.160.60">
    <property type="entry name" value="Classic Zinc Finger"/>
    <property type="match status" value="1"/>
</dbReference>
<accession>A0A3Q3ABF6</accession>
<protein>
    <submittedName>
        <fullName evidence="4">Zinc finger MYM-type protein 1-like</fullName>
    </submittedName>
</protein>
<dbReference type="AlphaFoldDB" id="A0A3Q3ABF6"/>
<evidence type="ECO:0000259" key="2">
    <source>
        <dbReference type="Pfam" id="PF05699"/>
    </source>
</evidence>
<feature type="compositionally biased region" description="Basic and acidic residues" evidence="1">
    <location>
        <begin position="103"/>
        <end position="122"/>
    </location>
</feature>
<dbReference type="OrthoDB" id="8443364at2759"/>
<dbReference type="PANTHER" id="PTHR45749">
    <property type="match status" value="1"/>
</dbReference>
<evidence type="ECO:0000256" key="1">
    <source>
        <dbReference type="SAM" id="MobiDB-lite"/>
    </source>
</evidence>
<dbReference type="Pfam" id="PF14291">
    <property type="entry name" value="DUF4371"/>
    <property type="match status" value="1"/>
</dbReference>
<feature type="domain" description="DUF4371" evidence="3">
    <location>
        <begin position="360"/>
        <end position="536"/>
    </location>
</feature>
<dbReference type="InterPro" id="IPR012337">
    <property type="entry name" value="RNaseH-like_sf"/>
</dbReference>
<reference evidence="4" key="1">
    <citation type="submission" date="2025-08" db="UniProtKB">
        <authorList>
            <consortium name="Ensembl"/>
        </authorList>
    </citation>
    <scope>IDENTIFICATION</scope>
</reference>
<dbReference type="SUPFAM" id="SSF53098">
    <property type="entry name" value="Ribonuclease H-like"/>
    <property type="match status" value="1"/>
</dbReference>
<dbReference type="InterPro" id="IPR036236">
    <property type="entry name" value="Znf_C2H2_sf"/>
</dbReference>
<dbReference type="InterPro" id="IPR025398">
    <property type="entry name" value="DUF4371"/>
</dbReference>
<dbReference type="InterPro" id="IPR008906">
    <property type="entry name" value="HATC_C_dom"/>
</dbReference>
<dbReference type="GeneID" id="108250429"/>
<feature type="domain" description="HAT C-terminal dimerisation" evidence="2">
    <location>
        <begin position="828"/>
        <end position="894"/>
    </location>
</feature>
<keyword evidence="5" id="KW-1185">Reference proteome</keyword>
<dbReference type="RefSeq" id="XP_017295795.1">
    <property type="nucleotide sequence ID" value="XM_017440306.3"/>
</dbReference>
<feature type="region of interest" description="Disordered" evidence="1">
    <location>
        <begin position="76"/>
        <end position="123"/>
    </location>
</feature>
<evidence type="ECO:0000259" key="3">
    <source>
        <dbReference type="Pfam" id="PF14291"/>
    </source>
</evidence>
<dbReference type="SUPFAM" id="SSF57667">
    <property type="entry name" value="beta-beta-alpha zinc fingers"/>
    <property type="match status" value="1"/>
</dbReference>
<dbReference type="KEGG" id="kmr:108250429"/>
<dbReference type="PANTHER" id="PTHR45749:SF28">
    <property type="entry name" value="ZINC FINGER MYM-TYPE PROTEIN 1-LIKE-RELATED"/>
    <property type="match status" value="1"/>
</dbReference>
<dbReference type="STRING" id="37003.ENSKMAP00000008459"/>
<dbReference type="Proteomes" id="UP000264800">
    <property type="component" value="Unplaced"/>
</dbReference>
<dbReference type="GO" id="GO:0046983">
    <property type="term" value="F:protein dimerization activity"/>
    <property type="evidence" value="ECO:0007669"/>
    <property type="project" value="InterPro"/>
</dbReference>
<dbReference type="Ensembl" id="ENSKMAT00000008587.1">
    <property type="protein sequence ID" value="ENSKMAP00000008459.1"/>
    <property type="gene ID" value="ENSKMAG00000006372.1"/>
</dbReference>
<reference evidence="4" key="2">
    <citation type="submission" date="2025-09" db="UniProtKB">
        <authorList>
            <consortium name="Ensembl"/>
        </authorList>
    </citation>
    <scope>IDENTIFICATION</scope>
</reference>
<dbReference type="Pfam" id="PF05699">
    <property type="entry name" value="Dimer_Tnp_hAT"/>
    <property type="match status" value="1"/>
</dbReference>
<evidence type="ECO:0000313" key="5">
    <source>
        <dbReference type="Proteomes" id="UP000264800"/>
    </source>
</evidence>
<name>A0A3Q3ABF6_KRYMA</name>
<sequence length="927" mass="105994">MRRQLVKRRLDAAVKDYDQELSSLGENEPRAVFHTNRQVYILVSPQQHGGKEVYVLNNQQLPDQDRNSSLERNVQAGVLQRENREEPEPPQVKVEHEEPEPLQVKEEHVEPEPPQVKEEQKEVCISQDEEQLVIKEETTLLMITGNSEESDSSESEPTSTQLVSASSSIKELSLDIDETKLYVCNACGKTFSKLSQTRRQKTHKDKKTYSCATCLKSFYSISELKNFPKLDFESQCELISNGRPTPTLKGLFEKSGITGRQYMRFFQTEWYTRKDWLCGCANRNRLYCFPCLLFSTCDSVWTSTGFGDLKHLQRGFISHEKSAAHIQSQIALKTFGTSRIDLAVDEQRKLNASIHNARVKENREILKDLISVTCFLTKQELAFHGNGECINSSHIDLLHAFAEKDIKLAQLLKASTVFSGLSNSIHNDLTEAIGDVIRNDIKKEIDAAVFVAIEVDETTDVTNKAQISAILRYIAKTEVDLEVREVFLGFDDVSDDRRASAVAEYILGVLEKYKCAEKLVAQTYDGAAVMASELDGVQTRVQEKVPHAMLTHCYAHDLNLVLLHSAKCMPQCRTFCKIVEGLGTFLGKSSKLTHILDDVVKRRLPKAEPVSWNSNSRLVQNIGKHYFDLRAAFSMMNENPDGWDNDTLIMAAGYNQWLSKESTLFFIMAYKNIFSETDELHRVLQNKVMDTKFCCARICDTIGAVERQRREFDSFYDGFERKCVTLGLTEKIQRNQALRDERKQMFFSILDNVCVQLKARFDHFGDLAFLSLVDCSKFLKMSKHFDNAKLQSLSKYAKFFDFGRLKAELIGLHSSQTVRDECKSPKQLLNFLTQNDLMQTVPEVTKLLQLVLTIPVTAVSEKTSFSALERLKAHSQNWTDQRRLSSLALISIERDRFLKLQENKEDFYNKVTESFVQKDGRMDFIYK</sequence>
<evidence type="ECO:0000313" key="4">
    <source>
        <dbReference type="Ensembl" id="ENSKMAP00000008459.1"/>
    </source>
</evidence>
<organism evidence="4 5">
    <name type="scientific">Kryptolebias marmoratus</name>
    <name type="common">Mangrove killifish</name>
    <name type="synonym">Rivulus marmoratus</name>
    <dbReference type="NCBI Taxonomy" id="37003"/>
    <lineage>
        <taxon>Eukaryota</taxon>
        <taxon>Metazoa</taxon>
        <taxon>Chordata</taxon>
        <taxon>Craniata</taxon>
        <taxon>Vertebrata</taxon>
        <taxon>Euteleostomi</taxon>
        <taxon>Actinopterygii</taxon>
        <taxon>Neopterygii</taxon>
        <taxon>Teleostei</taxon>
        <taxon>Neoteleostei</taxon>
        <taxon>Acanthomorphata</taxon>
        <taxon>Ovalentaria</taxon>
        <taxon>Atherinomorphae</taxon>
        <taxon>Cyprinodontiformes</taxon>
        <taxon>Rivulidae</taxon>
        <taxon>Kryptolebias</taxon>
    </lineage>
</organism>
<dbReference type="GeneTree" id="ENSGT00940000157337"/>